<sequence>MVKRYSYVAIVTVEVSGSVINGEWQEGRTEKVEVKGHYDSVNDSRIIIRRNPNGDEKQVSGFFYTKRKPKFEGTPVRLTVPELDIDVPVICWDPYQSHSVINV</sequence>
<proteinExistence type="predicted"/>
<dbReference type="EMBL" id="VKLW01000001">
    <property type="protein sequence ID" value="TYK35603.1"/>
    <property type="molecule type" value="Genomic_DNA"/>
</dbReference>
<gene>
    <name evidence="1" type="ORF">FNJ60_00375</name>
</gene>
<keyword evidence="2" id="KW-1185">Reference proteome</keyword>
<dbReference type="AlphaFoldDB" id="A0A5D3EHU6"/>
<evidence type="ECO:0000313" key="2">
    <source>
        <dbReference type="Proteomes" id="UP000324383"/>
    </source>
</evidence>
<accession>A0A5D3EHU6</accession>
<dbReference type="Proteomes" id="UP000324383">
    <property type="component" value="Unassembled WGS sequence"/>
</dbReference>
<reference evidence="1 2" key="1">
    <citation type="submission" date="2019-07" db="EMBL/GenBank/DDBJ databases">
        <title>Draft Genome Sequences of Bacteroides pyogenes Strains Isolated from the Uterus Holstein Dairy Cows with Metritis.</title>
        <authorList>
            <person name="Cunha F."/>
            <person name="Galvao K.N."/>
            <person name="Jeon S.J."/>
            <person name="Jeong K.C."/>
        </authorList>
    </citation>
    <scope>NUCLEOTIDE SEQUENCE [LARGE SCALE GENOMIC DNA]</scope>
    <source>
        <strain evidence="1 2">KG-31</strain>
    </source>
</reference>
<protein>
    <submittedName>
        <fullName evidence="1">Uncharacterized protein</fullName>
    </submittedName>
</protein>
<organism evidence="1 2">
    <name type="scientific">Bacteroides pyogenes</name>
    <dbReference type="NCBI Taxonomy" id="310300"/>
    <lineage>
        <taxon>Bacteria</taxon>
        <taxon>Pseudomonadati</taxon>
        <taxon>Bacteroidota</taxon>
        <taxon>Bacteroidia</taxon>
        <taxon>Bacteroidales</taxon>
        <taxon>Bacteroidaceae</taxon>
        <taxon>Bacteroides</taxon>
    </lineage>
</organism>
<evidence type="ECO:0000313" key="1">
    <source>
        <dbReference type="EMBL" id="TYK35603.1"/>
    </source>
</evidence>
<name>A0A5D3EHU6_9BACE</name>
<comment type="caution">
    <text evidence="1">The sequence shown here is derived from an EMBL/GenBank/DDBJ whole genome shotgun (WGS) entry which is preliminary data.</text>
</comment>
<dbReference type="RefSeq" id="WP_148730090.1">
    <property type="nucleotide sequence ID" value="NZ_CAMBON010000013.1"/>
</dbReference>